<evidence type="ECO:0000256" key="1">
    <source>
        <dbReference type="ARBA" id="ARBA00011062"/>
    </source>
</evidence>
<dbReference type="OrthoDB" id="202825at2759"/>
<accession>A0A0K9Q5V7</accession>
<reference evidence="7" key="1">
    <citation type="journal article" date="2016" name="Nature">
        <title>The genome of the seagrass Zostera marina reveals angiosperm adaptation to the sea.</title>
        <authorList>
            <person name="Olsen J.L."/>
            <person name="Rouze P."/>
            <person name="Verhelst B."/>
            <person name="Lin Y.-C."/>
            <person name="Bayer T."/>
            <person name="Collen J."/>
            <person name="Dattolo E."/>
            <person name="De Paoli E."/>
            <person name="Dittami S."/>
            <person name="Maumus F."/>
            <person name="Michel G."/>
            <person name="Kersting A."/>
            <person name="Lauritano C."/>
            <person name="Lohaus R."/>
            <person name="Toepel M."/>
            <person name="Tonon T."/>
            <person name="Vanneste K."/>
            <person name="Amirebrahimi M."/>
            <person name="Brakel J."/>
            <person name="Bostroem C."/>
            <person name="Chovatia M."/>
            <person name="Grimwood J."/>
            <person name="Jenkins J.W."/>
            <person name="Jueterbock A."/>
            <person name="Mraz A."/>
            <person name="Stam W.T."/>
            <person name="Tice H."/>
            <person name="Bornberg-Bauer E."/>
            <person name="Green P.J."/>
            <person name="Pearson G.A."/>
            <person name="Procaccini G."/>
            <person name="Duarte C.M."/>
            <person name="Schmutz J."/>
            <person name="Reusch T.B.H."/>
            <person name="Van de Peer Y."/>
        </authorList>
    </citation>
    <scope>NUCLEOTIDE SEQUENCE [LARGE SCALE GENOMIC DNA]</scope>
    <source>
        <strain evidence="7">cv. Finnish</strain>
    </source>
</reference>
<dbReference type="PANTHER" id="PTHR30457">
    <property type="entry name" value="5'-NUCLEOTIDASE SURE"/>
    <property type="match status" value="1"/>
</dbReference>
<sequence>MNSAKPNSLPPALFANLQNVLTSRKGTGGGDAEEVSKVPVADSKSNETKSSEEVSSGKPIVLVTNGDGIGAPGLFHLVGALVRDGKYDVHVCAPESDKSFSGHSVSVRETMVASSVEINGSTGFEVTGTTVDCVSLGLSGSLFSWMKPTLVISGIDKGLCCGQHSFYSGVFAGAMEAFLCGVPSLSISLNWKKDESEENNYKEAVDVCLPLINAAIRDIDTGLFPKDCFLNINVPTFPKTNKGIKVTEQSSWRCNLNWQGVSGNRHPSAHYISKHQTHGIQLAQISRDASAAGAARRVSAQRKTVEVESVASAGKSESQDGNVKKYFRLEVVDKEQEETGENLDFRAVELGFVSVTPMAFPCHAESAINSKASDWVTSVFTACEEILQG</sequence>
<dbReference type="GO" id="GO:0046872">
    <property type="term" value="F:metal ion binding"/>
    <property type="evidence" value="ECO:0007669"/>
    <property type="project" value="UniProtKB-KW"/>
</dbReference>
<evidence type="ECO:0000256" key="2">
    <source>
        <dbReference type="ARBA" id="ARBA00022723"/>
    </source>
</evidence>
<dbReference type="Gene3D" id="3.40.1210.10">
    <property type="entry name" value="Survival protein SurE-like phosphatase/nucleotidase"/>
    <property type="match status" value="1"/>
</dbReference>
<evidence type="ECO:0000256" key="3">
    <source>
        <dbReference type="ARBA" id="ARBA00022801"/>
    </source>
</evidence>
<keyword evidence="7" id="KW-1185">Reference proteome</keyword>
<comment type="caution">
    <text evidence="6">The sequence shown here is derived from an EMBL/GenBank/DDBJ whole genome shotgun (WGS) entry which is preliminary data.</text>
</comment>
<feature type="region of interest" description="Disordered" evidence="4">
    <location>
        <begin position="23"/>
        <end position="56"/>
    </location>
</feature>
<comment type="similarity">
    <text evidence="1">Belongs to the SurE nucleotidase family.</text>
</comment>
<protein>
    <submittedName>
        <fullName evidence="6">5'-nucleotidase</fullName>
    </submittedName>
</protein>
<dbReference type="SUPFAM" id="SSF64167">
    <property type="entry name" value="SurE-like"/>
    <property type="match status" value="1"/>
</dbReference>
<dbReference type="STRING" id="29655.A0A0K9Q5V7"/>
<dbReference type="InterPro" id="IPR030048">
    <property type="entry name" value="SurE"/>
</dbReference>
<dbReference type="AlphaFoldDB" id="A0A0K9Q5V7"/>
<name>A0A0K9Q5V7_ZOSMR</name>
<evidence type="ECO:0000313" key="7">
    <source>
        <dbReference type="Proteomes" id="UP000036987"/>
    </source>
</evidence>
<keyword evidence="2" id="KW-0479">Metal-binding</keyword>
<dbReference type="PANTHER" id="PTHR30457:SF5">
    <property type="entry name" value="OS01G0709400 PROTEIN"/>
    <property type="match status" value="1"/>
</dbReference>
<dbReference type="EMBL" id="LFYR01000090">
    <property type="protein sequence ID" value="KMZ76012.1"/>
    <property type="molecule type" value="Genomic_DNA"/>
</dbReference>
<feature type="domain" description="Survival protein SurE-like phosphatase/nucleotidase" evidence="5">
    <location>
        <begin position="61"/>
        <end position="253"/>
    </location>
</feature>
<dbReference type="OMA" id="HHMLYSG"/>
<dbReference type="Proteomes" id="UP000036987">
    <property type="component" value="Unassembled WGS sequence"/>
</dbReference>
<dbReference type="GO" id="GO:0008252">
    <property type="term" value="F:nucleotidase activity"/>
    <property type="evidence" value="ECO:0007669"/>
    <property type="project" value="InterPro"/>
</dbReference>
<dbReference type="Pfam" id="PF01975">
    <property type="entry name" value="SurE"/>
    <property type="match status" value="1"/>
</dbReference>
<evidence type="ECO:0000259" key="5">
    <source>
        <dbReference type="Pfam" id="PF01975"/>
    </source>
</evidence>
<keyword evidence="3" id="KW-0378">Hydrolase</keyword>
<dbReference type="InterPro" id="IPR002828">
    <property type="entry name" value="SurE-like_Pase/nucleotidase"/>
</dbReference>
<evidence type="ECO:0000256" key="4">
    <source>
        <dbReference type="SAM" id="MobiDB-lite"/>
    </source>
</evidence>
<organism evidence="6 7">
    <name type="scientific">Zostera marina</name>
    <name type="common">Eelgrass</name>
    <dbReference type="NCBI Taxonomy" id="29655"/>
    <lineage>
        <taxon>Eukaryota</taxon>
        <taxon>Viridiplantae</taxon>
        <taxon>Streptophyta</taxon>
        <taxon>Embryophyta</taxon>
        <taxon>Tracheophyta</taxon>
        <taxon>Spermatophyta</taxon>
        <taxon>Magnoliopsida</taxon>
        <taxon>Liliopsida</taxon>
        <taxon>Zosteraceae</taxon>
        <taxon>Zostera</taxon>
    </lineage>
</organism>
<dbReference type="InterPro" id="IPR036523">
    <property type="entry name" value="SurE-like_sf"/>
</dbReference>
<proteinExistence type="inferred from homology"/>
<gene>
    <name evidence="6" type="ORF">ZOSMA_107G00080</name>
</gene>
<evidence type="ECO:0000313" key="6">
    <source>
        <dbReference type="EMBL" id="KMZ76012.1"/>
    </source>
</evidence>